<keyword evidence="4" id="KW-1185">Reference proteome</keyword>
<proteinExistence type="predicted"/>
<feature type="region of interest" description="Disordered" evidence="1">
    <location>
        <begin position="176"/>
        <end position="197"/>
    </location>
</feature>
<keyword evidence="2" id="KW-1133">Transmembrane helix</keyword>
<keyword evidence="2" id="KW-0812">Transmembrane</keyword>
<organism evidence="3 4">
    <name type="scientific">Kocuria gwangalliensis</name>
    <dbReference type="NCBI Taxonomy" id="501592"/>
    <lineage>
        <taxon>Bacteria</taxon>
        <taxon>Bacillati</taxon>
        <taxon>Actinomycetota</taxon>
        <taxon>Actinomycetes</taxon>
        <taxon>Micrococcales</taxon>
        <taxon>Micrococcaceae</taxon>
        <taxon>Kocuria</taxon>
    </lineage>
</organism>
<feature type="transmembrane region" description="Helical" evidence="2">
    <location>
        <begin position="26"/>
        <end position="43"/>
    </location>
</feature>
<dbReference type="EMBL" id="BAABLN010000014">
    <property type="protein sequence ID" value="GAA4697104.1"/>
    <property type="molecule type" value="Genomic_DNA"/>
</dbReference>
<evidence type="ECO:0000256" key="1">
    <source>
        <dbReference type="SAM" id="MobiDB-lite"/>
    </source>
</evidence>
<evidence type="ECO:0008006" key="5">
    <source>
        <dbReference type="Google" id="ProtNLM"/>
    </source>
</evidence>
<feature type="transmembrane region" description="Helical" evidence="2">
    <location>
        <begin position="63"/>
        <end position="82"/>
    </location>
</feature>
<protein>
    <recommendedName>
        <fullName evidence="5">PH domain-containing protein</fullName>
    </recommendedName>
</protein>
<dbReference type="Proteomes" id="UP001501446">
    <property type="component" value="Unassembled WGS sequence"/>
</dbReference>
<name>A0ABP8WXA8_9MICC</name>
<accession>A0ABP8WXA8</accession>
<feature type="compositionally biased region" description="Low complexity" evidence="1">
    <location>
        <begin position="179"/>
        <end position="190"/>
    </location>
</feature>
<evidence type="ECO:0000313" key="4">
    <source>
        <dbReference type="Proteomes" id="UP001501446"/>
    </source>
</evidence>
<evidence type="ECO:0000313" key="3">
    <source>
        <dbReference type="EMBL" id="GAA4697104.1"/>
    </source>
</evidence>
<sequence length="197" mass="21413">MRTKNRLVPRPGEVTIVATRAHPVRLVGPAVIAWCTVLLYSALRRLLDLIWRPYEAPWTTLHSLVGWVITLAALWVACRYVLLPAWRWLRTVFVLTNQRLALTGPPAKDNVVALPLDALRSARAVAPTGVFAVLTRRVDRGTVIADFGALGGLKLVACPQPAAMVDLIQQSARPAGNYSRSGMSTSPTSSFQGGPRG</sequence>
<keyword evidence="2" id="KW-0472">Membrane</keyword>
<reference evidence="4" key="1">
    <citation type="journal article" date="2019" name="Int. J. Syst. Evol. Microbiol.">
        <title>The Global Catalogue of Microorganisms (GCM) 10K type strain sequencing project: providing services to taxonomists for standard genome sequencing and annotation.</title>
        <authorList>
            <consortium name="The Broad Institute Genomics Platform"/>
            <consortium name="The Broad Institute Genome Sequencing Center for Infectious Disease"/>
            <person name="Wu L."/>
            <person name="Ma J."/>
        </authorList>
    </citation>
    <scope>NUCLEOTIDE SEQUENCE [LARGE SCALE GENOMIC DNA]</scope>
    <source>
        <strain evidence="4">JCM 18958</strain>
    </source>
</reference>
<evidence type="ECO:0000256" key="2">
    <source>
        <dbReference type="SAM" id="Phobius"/>
    </source>
</evidence>
<gene>
    <name evidence="3" type="ORF">GCM10025781_13880</name>
</gene>
<comment type="caution">
    <text evidence="3">The sequence shown here is derived from an EMBL/GenBank/DDBJ whole genome shotgun (WGS) entry which is preliminary data.</text>
</comment>
<dbReference type="RefSeq" id="WP_303382116.1">
    <property type="nucleotide sequence ID" value="NZ_BAABLN010000014.1"/>
</dbReference>